<dbReference type="EMBL" id="CACRXK020001627">
    <property type="protein sequence ID" value="CAB3990248.1"/>
    <property type="molecule type" value="Genomic_DNA"/>
</dbReference>
<protein>
    <submittedName>
        <fullName evidence="1">Uncharacterized protein</fullName>
    </submittedName>
</protein>
<dbReference type="Gene3D" id="3.40.50.300">
    <property type="entry name" value="P-loop containing nucleotide triphosphate hydrolases"/>
    <property type="match status" value="1"/>
</dbReference>
<reference evidence="1" key="1">
    <citation type="submission" date="2020-04" db="EMBL/GenBank/DDBJ databases">
        <authorList>
            <person name="Alioto T."/>
            <person name="Alioto T."/>
            <person name="Gomez Garrido J."/>
        </authorList>
    </citation>
    <scope>NUCLEOTIDE SEQUENCE</scope>
    <source>
        <strain evidence="1">A484AB</strain>
    </source>
</reference>
<dbReference type="SUPFAM" id="SSF52540">
    <property type="entry name" value="P-loop containing nucleoside triphosphate hydrolases"/>
    <property type="match status" value="1"/>
</dbReference>
<dbReference type="OrthoDB" id="5978033at2759"/>
<evidence type="ECO:0000313" key="1">
    <source>
        <dbReference type="EMBL" id="CAB3990248.1"/>
    </source>
</evidence>
<dbReference type="InterPro" id="IPR027417">
    <property type="entry name" value="P-loop_NTPase"/>
</dbReference>
<name>A0A6S7GE36_PARCT</name>
<sequence>MAEACVVTSNNHNNIQGKPEDIIEMNTCTSNFKAERSRSIDPELAIDNTYAGKKFLKILCVGDYSGGWSKGVYIEDYRSSDGTISENPNNFPVIGGSFSTKCLYDKSGKEIRLEMWNIPENERFFPTNRVLYRNSDAGIVFWGAKSDTMECALKFKREVTQIEPDIPLVFVVDNVFQTPAKWMGEGMVMNSPEEMDSFCLEHGFFAWFELLERAGGEKSVFGQAMRTLINEIIFRNKHHE</sequence>
<accession>A0A6S7GE36</accession>
<evidence type="ECO:0000313" key="2">
    <source>
        <dbReference type="Proteomes" id="UP001152795"/>
    </source>
</evidence>
<comment type="caution">
    <text evidence="1">The sequence shown here is derived from an EMBL/GenBank/DDBJ whole genome shotgun (WGS) entry which is preliminary data.</text>
</comment>
<dbReference type="Proteomes" id="UP001152795">
    <property type="component" value="Unassembled WGS sequence"/>
</dbReference>
<keyword evidence="2" id="KW-1185">Reference proteome</keyword>
<organism evidence="1 2">
    <name type="scientific">Paramuricea clavata</name>
    <name type="common">Red gorgonian</name>
    <name type="synonym">Violescent sea-whip</name>
    <dbReference type="NCBI Taxonomy" id="317549"/>
    <lineage>
        <taxon>Eukaryota</taxon>
        <taxon>Metazoa</taxon>
        <taxon>Cnidaria</taxon>
        <taxon>Anthozoa</taxon>
        <taxon>Octocorallia</taxon>
        <taxon>Malacalcyonacea</taxon>
        <taxon>Plexauridae</taxon>
        <taxon>Paramuricea</taxon>
    </lineage>
</organism>
<dbReference type="AlphaFoldDB" id="A0A6S7GE36"/>
<proteinExistence type="predicted"/>
<gene>
    <name evidence="1" type="ORF">PACLA_8A062054</name>
</gene>